<organism evidence="1 2">
    <name type="scientific">Bacillus cereus (strain ATCC 10987 / NRS 248)</name>
    <dbReference type="NCBI Taxonomy" id="222523"/>
    <lineage>
        <taxon>Bacteria</taxon>
        <taxon>Bacillati</taxon>
        <taxon>Bacillota</taxon>
        <taxon>Bacilli</taxon>
        <taxon>Bacillales</taxon>
        <taxon>Bacillaceae</taxon>
        <taxon>Bacillus</taxon>
        <taxon>Bacillus cereus group</taxon>
    </lineage>
</organism>
<name>Q735F2_BACC1</name>
<dbReference type="Proteomes" id="UP000002527">
    <property type="component" value="Chromosome"/>
</dbReference>
<dbReference type="KEGG" id="bca:BCE_3200"/>
<gene>
    <name evidence="1" type="ordered locus">BCE_3200</name>
</gene>
<reference evidence="1 2" key="1">
    <citation type="journal article" date="2004" name="Nucleic Acids Res.">
        <title>The genome sequence of Bacillus cereus ATCC 10987 reveals metabolic adaptations and a large plasmid related to Bacillus anthracis pXO1.</title>
        <authorList>
            <person name="Rasko D.A."/>
            <person name="Ravel J."/>
            <person name="Okstad O.A."/>
            <person name="Helgason E."/>
            <person name="Cer R.Z."/>
            <person name="Jiang L."/>
            <person name="Shores K.A."/>
            <person name="Fouts D.E."/>
            <person name="Tourasse N.J."/>
            <person name="Angiuoli S.V."/>
            <person name="Kolonay J."/>
            <person name="Nelson W.C."/>
            <person name="Kolsto A.-B."/>
            <person name="Fraser C.M."/>
            <person name="Read T.D."/>
        </authorList>
    </citation>
    <scope>NUCLEOTIDE SEQUENCE [LARGE SCALE GENOMIC DNA]</scope>
    <source>
        <strain evidence="2">ATCC 10987 / NRS 248</strain>
    </source>
</reference>
<proteinExistence type="predicted"/>
<accession>Q735F2</accession>
<dbReference type="AlphaFoldDB" id="Q735F2"/>
<dbReference type="HOGENOM" id="CLU_3380349_0_0_9"/>
<evidence type="ECO:0000313" key="2">
    <source>
        <dbReference type="Proteomes" id="UP000002527"/>
    </source>
</evidence>
<protein>
    <submittedName>
        <fullName evidence="1">Uncharacterized protein</fullName>
    </submittedName>
</protein>
<dbReference type="EMBL" id="AE017194">
    <property type="protein sequence ID" value="AAS42110.1"/>
    <property type="molecule type" value="Genomic_DNA"/>
</dbReference>
<sequence length="33" mass="3689">MLLLIPLSLLNSVFQKKIRCSNANNGPSLFEPM</sequence>
<evidence type="ECO:0000313" key="1">
    <source>
        <dbReference type="EMBL" id="AAS42110.1"/>
    </source>
</evidence>